<name>A0A7J4TKK4_9EURY</name>
<evidence type="ECO:0000256" key="2">
    <source>
        <dbReference type="ARBA" id="ARBA00023125"/>
    </source>
</evidence>
<sequence>MSPQGENHEYICSVEAAINEIGGKWKSLVLCSLKDGTLRFSEINHKLPDISQRMLTKTLRELEKDRIISRKVYPEVPPKVEYSLTSKGESVIPILDSLCEWGKKYGASEENWEENSTNI</sequence>
<comment type="caution">
    <text evidence="5">The sequence shown here is derived from an EMBL/GenBank/DDBJ whole genome shotgun (WGS) entry which is preliminary data.</text>
</comment>
<dbReference type="GO" id="GO:0003677">
    <property type="term" value="F:DNA binding"/>
    <property type="evidence" value="ECO:0007669"/>
    <property type="project" value="UniProtKB-KW"/>
</dbReference>
<keyword evidence="3" id="KW-0804">Transcription</keyword>
<evidence type="ECO:0000256" key="3">
    <source>
        <dbReference type="ARBA" id="ARBA00023163"/>
    </source>
</evidence>
<reference evidence="6" key="1">
    <citation type="journal article" date="2020" name="bioRxiv">
        <title>A rank-normalized archaeal taxonomy based on genome phylogeny resolves widespread incomplete and uneven classifications.</title>
        <authorList>
            <person name="Rinke C."/>
            <person name="Chuvochina M."/>
            <person name="Mussig A.J."/>
            <person name="Chaumeil P.-A."/>
            <person name="Waite D.W."/>
            <person name="Whitman W.B."/>
            <person name="Parks D.H."/>
            <person name="Hugenholtz P."/>
        </authorList>
    </citation>
    <scope>NUCLEOTIDE SEQUENCE [LARGE SCALE GENOMIC DNA]</scope>
</reference>
<evidence type="ECO:0000256" key="1">
    <source>
        <dbReference type="ARBA" id="ARBA00023015"/>
    </source>
</evidence>
<dbReference type="Pfam" id="PF01638">
    <property type="entry name" value="HxlR"/>
    <property type="match status" value="1"/>
</dbReference>
<dbReference type="PROSITE" id="PS51118">
    <property type="entry name" value="HTH_HXLR"/>
    <property type="match status" value="1"/>
</dbReference>
<dbReference type="Gene3D" id="1.10.10.10">
    <property type="entry name" value="Winged helix-like DNA-binding domain superfamily/Winged helix DNA-binding domain"/>
    <property type="match status" value="1"/>
</dbReference>
<dbReference type="EMBL" id="DUHE01000237">
    <property type="protein sequence ID" value="HII84840.1"/>
    <property type="molecule type" value="Genomic_DNA"/>
</dbReference>
<keyword evidence="2" id="KW-0238">DNA-binding</keyword>
<organism evidence="5 6">
    <name type="scientific">Methanobacterium subterraneum</name>
    <dbReference type="NCBI Taxonomy" id="59277"/>
    <lineage>
        <taxon>Archaea</taxon>
        <taxon>Methanobacteriati</taxon>
        <taxon>Methanobacteriota</taxon>
        <taxon>Methanomada group</taxon>
        <taxon>Methanobacteria</taxon>
        <taxon>Methanobacteriales</taxon>
        <taxon>Methanobacteriaceae</taxon>
        <taxon>Methanobacterium</taxon>
    </lineage>
</organism>
<keyword evidence="1" id="KW-0805">Transcription regulation</keyword>
<protein>
    <submittedName>
        <fullName evidence="5">Winged helix-turn-helix transcriptional regulator</fullName>
    </submittedName>
</protein>
<dbReference type="InterPro" id="IPR036390">
    <property type="entry name" value="WH_DNA-bd_sf"/>
</dbReference>
<dbReference type="PANTHER" id="PTHR33204">
    <property type="entry name" value="TRANSCRIPTIONAL REGULATOR, MARR FAMILY"/>
    <property type="match status" value="1"/>
</dbReference>
<accession>A0A7J4TKK4</accession>
<dbReference type="Proteomes" id="UP000586031">
    <property type="component" value="Unassembled WGS sequence"/>
</dbReference>
<dbReference type="SUPFAM" id="SSF46785">
    <property type="entry name" value="Winged helix' DNA-binding domain"/>
    <property type="match status" value="1"/>
</dbReference>
<evidence type="ECO:0000313" key="6">
    <source>
        <dbReference type="Proteomes" id="UP000586031"/>
    </source>
</evidence>
<gene>
    <name evidence="5" type="ORF">HA271_08440</name>
</gene>
<proteinExistence type="predicted"/>
<dbReference type="InterPro" id="IPR002577">
    <property type="entry name" value="HTH_HxlR"/>
</dbReference>
<dbReference type="PANTHER" id="PTHR33204:SF29">
    <property type="entry name" value="TRANSCRIPTIONAL REGULATOR"/>
    <property type="match status" value="1"/>
</dbReference>
<evidence type="ECO:0000313" key="5">
    <source>
        <dbReference type="EMBL" id="HII84840.1"/>
    </source>
</evidence>
<dbReference type="AlphaFoldDB" id="A0A7J4TKK4"/>
<feature type="domain" description="HTH hxlR-type" evidence="4">
    <location>
        <begin position="12"/>
        <end position="110"/>
    </location>
</feature>
<dbReference type="InterPro" id="IPR036388">
    <property type="entry name" value="WH-like_DNA-bd_sf"/>
</dbReference>
<evidence type="ECO:0000259" key="4">
    <source>
        <dbReference type="PROSITE" id="PS51118"/>
    </source>
</evidence>